<proteinExistence type="inferred from homology"/>
<name>A8F6Q2_PSELT</name>
<feature type="transmembrane region" description="Helical" evidence="7">
    <location>
        <begin position="95"/>
        <end position="113"/>
    </location>
</feature>
<dbReference type="OrthoDB" id="46344at2"/>
<comment type="similarity">
    <text evidence="6">Belongs to the drug/metabolite transporter (DMT) superfamily. Small multidrug resistance (SMR) (TC 2.A.7.1) family.</text>
</comment>
<dbReference type="STRING" id="416591.Tlet_1278"/>
<keyword evidence="5 7" id="KW-0472">Membrane</keyword>
<dbReference type="HOGENOM" id="CLU_131462_4_1_0"/>
<evidence type="ECO:0000256" key="3">
    <source>
        <dbReference type="ARBA" id="ARBA00022692"/>
    </source>
</evidence>
<dbReference type="Gene3D" id="1.10.3730.20">
    <property type="match status" value="1"/>
</dbReference>
<dbReference type="EMBL" id="CP000812">
    <property type="protein sequence ID" value="ABV33836.1"/>
    <property type="molecule type" value="Genomic_DNA"/>
</dbReference>
<gene>
    <name evidence="8" type="ordered locus">Tlet_1278</name>
</gene>
<dbReference type="InterPro" id="IPR000390">
    <property type="entry name" value="Small_drug/metabolite_transptr"/>
</dbReference>
<dbReference type="Proteomes" id="UP000002016">
    <property type="component" value="Chromosome"/>
</dbReference>
<dbReference type="PANTHER" id="PTHR30561:SF9">
    <property type="entry name" value="4-AMINO-4-DEOXY-L-ARABINOSE-PHOSPHOUNDECAPRENOL FLIPPASE SUBUNIT ARNF-RELATED"/>
    <property type="match status" value="1"/>
</dbReference>
<dbReference type="PANTHER" id="PTHR30561">
    <property type="entry name" value="SMR FAMILY PROTON-DEPENDENT DRUG EFFLUX TRANSPORTER SUGE"/>
    <property type="match status" value="1"/>
</dbReference>
<dbReference type="SUPFAM" id="SSF103481">
    <property type="entry name" value="Multidrug resistance efflux transporter EmrE"/>
    <property type="match status" value="1"/>
</dbReference>
<dbReference type="AlphaFoldDB" id="A8F6Q2"/>
<dbReference type="RefSeq" id="WP_012003312.1">
    <property type="nucleotide sequence ID" value="NC_009828.1"/>
</dbReference>
<accession>A8F6Q2</accession>
<keyword evidence="3 6" id="KW-0812">Transmembrane</keyword>
<evidence type="ECO:0000313" key="8">
    <source>
        <dbReference type="EMBL" id="ABV33836.1"/>
    </source>
</evidence>
<dbReference type="Pfam" id="PF00893">
    <property type="entry name" value="Multi_Drug_Res"/>
    <property type="match status" value="1"/>
</dbReference>
<dbReference type="InterPro" id="IPR045324">
    <property type="entry name" value="Small_multidrug_res"/>
</dbReference>
<keyword evidence="2" id="KW-1003">Cell membrane</keyword>
<reference evidence="8 9" key="2">
    <citation type="journal article" date="2009" name="Proc. Natl. Acad. Sci. U.S.A.">
        <title>On the chimeric nature, thermophilic origin, and phylogenetic placement of the Thermotogales.</title>
        <authorList>
            <person name="Zhaxybayeva O."/>
            <person name="Swithers K.S."/>
            <person name="Lapierre P."/>
            <person name="Fournier G.P."/>
            <person name="Bickhart D.M."/>
            <person name="DeBoy R.T."/>
            <person name="Nelson K.E."/>
            <person name="Nesbo C.L."/>
            <person name="Doolittle W.F."/>
            <person name="Gogarten J.P."/>
            <person name="Noll K.M."/>
        </authorList>
    </citation>
    <scope>NUCLEOTIDE SEQUENCE [LARGE SCALE GENOMIC DNA]</scope>
    <source>
        <strain evidence="9">ATCC BAA-301 / DSM 14385 / NBRC 107922 / TMO</strain>
    </source>
</reference>
<dbReference type="InterPro" id="IPR037185">
    <property type="entry name" value="EmrE-like"/>
</dbReference>
<feature type="transmembrane region" description="Helical" evidence="7">
    <location>
        <begin position="41"/>
        <end position="61"/>
    </location>
</feature>
<organism evidence="8 9">
    <name type="scientific">Pseudothermotoga lettingae (strain ATCC BAA-301 / DSM 14385 / NBRC 107922 / TMO)</name>
    <name type="common">Thermotoga lettingae</name>
    <dbReference type="NCBI Taxonomy" id="416591"/>
    <lineage>
        <taxon>Bacteria</taxon>
        <taxon>Thermotogati</taxon>
        <taxon>Thermotogota</taxon>
        <taxon>Thermotogae</taxon>
        <taxon>Thermotogales</taxon>
        <taxon>Thermotogaceae</taxon>
        <taxon>Pseudothermotoga</taxon>
    </lineage>
</organism>
<reference evidence="8 9" key="1">
    <citation type="submission" date="2007-08" db="EMBL/GenBank/DDBJ databases">
        <title>Complete sequence of Thermotoga lettingae TMO.</title>
        <authorList>
            <consortium name="US DOE Joint Genome Institute"/>
            <person name="Copeland A."/>
            <person name="Lucas S."/>
            <person name="Lapidus A."/>
            <person name="Barry K."/>
            <person name="Glavina del Rio T."/>
            <person name="Dalin E."/>
            <person name="Tice H."/>
            <person name="Pitluck S."/>
            <person name="Foster B."/>
            <person name="Bruce D."/>
            <person name="Schmutz J."/>
            <person name="Larimer F."/>
            <person name="Land M."/>
            <person name="Hauser L."/>
            <person name="Kyrpides N."/>
            <person name="Mikhailova N."/>
            <person name="Nelson K."/>
            <person name="Gogarten J.P."/>
            <person name="Noll K."/>
            <person name="Richardson P."/>
        </authorList>
    </citation>
    <scope>NUCLEOTIDE SEQUENCE [LARGE SCALE GENOMIC DNA]</scope>
    <source>
        <strain evidence="9">ATCC BAA-301 / DSM 14385 / NBRC 107922 / TMO</strain>
    </source>
</reference>
<dbReference type="GO" id="GO:0005886">
    <property type="term" value="C:plasma membrane"/>
    <property type="evidence" value="ECO:0007669"/>
    <property type="project" value="UniProtKB-SubCell"/>
</dbReference>
<sequence>MKLLIALLTNSLANIFVKLGASSYRETGSFSSFFFHCLKNFYIWLGLLFFGLSFVFYSLSLTKTKLSTAYPIMTGAGFIIVTVASILLFKENISSLKIVGILLIATGIWLVSVT</sequence>
<evidence type="ECO:0000256" key="4">
    <source>
        <dbReference type="ARBA" id="ARBA00022989"/>
    </source>
</evidence>
<comment type="subcellular location">
    <subcellularLocation>
        <location evidence="1 6">Cell membrane</location>
        <topology evidence="1 6">Multi-pass membrane protein</topology>
    </subcellularLocation>
</comment>
<keyword evidence="4 7" id="KW-1133">Transmembrane helix</keyword>
<evidence type="ECO:0000256" key="2">
    <source>
        <dbReference type="ARBA" id="ARBA00022475"/>
    </source>
</evidence>
<feature type="transmembrane region" description="Helical" evidence="7">
    <location>
        <begin position="68"/>
        <end position="89"/>
    </location>
</feature>
<evidence type="ECO:0000313" key="9">
    <source>
        <dbReference type="Proteomes" id="UP000002016"/>
    </source>
</evidence>
<dbReference type="KEGG" id="tle:Tlet_1278"/>
<evidence type="ECO:0000256" key="6">
    <source>
        <dbReference type="RuleBase" id="RU003942"/>
    </source>
</evidence>
<dbReference type="GO" id="GO:0022857">
    <property type="term" value="F:transmembrane transporter activity"/>
    <property type="evidence" value="ECO:0007669"/>
    <property type="project" value="InterPro"/>
</dbReference>
<evidence type="ECO:0000256" key="1">
    <source>
        <dbReference type="ARBA" id="ARBA00004651"/>
    </source>
</evidence>
<keyword evidence="9" id="KW-1185">Reference proteome</keyword>
<protein>
    <submittedName>
        <fullName evidence="8">Small multidrug resistance protein</fullName>
    </submittedName>
</protein>
<evidence type="ECO:0000256" key="5">
    <source>
        <dbReference type="ARBA" id="ARBA00023136"/>
    </source>
</evidence>
<evidence type="ECO:0000256" key="7">
    <source>
        <dbReference type="SAM" id="Phobius"/>
    </source>
</evidence>
<dbReference type="eggNOG" id="COG2076">
    <property type="taxonomic scope" value="Bacteria"/>
</dbReference>